<comment type="similarity">
    <text evidence="1">Belongs to the pseudomonas-type ThrB family.</text>
</comment>
<dbReference type="RefSeq" id="WP_302036603.1">
    <property type="nucleotide sequence ID" value="NZ_JAUKPO010000002.1"/>
</dbReference>
<dbReference type="Pfam" id="PF01636">
    <property type="entry name" value="APH"/>
    <property type="match status" value="1"/>
</dbReference>
<dbReference type="Gene3D" id="3.30.200.20">
    <property type="entry name" value="Phosphorylase Kinase, domain 1"/>
    <property type="match status" value="1"/>
</dbReference>
<keyword evidence="4" id="KW-1185">Reference proteome</keyword>
<dbReference type="PANTHER" id="PTHR21064:SF6">
    <property type="entry name" value="AMINOGLYCOSIDE PHOSPHOTRANSFERASE DOMAIN-CONTAINING PROTEIN"/>
    <property type="match status" value="1"/>
</dbReference>
<organism evidence="3 4">
    <name type="scientific">Rhodocytophaga aerolata</name>
    <dbReference type="NCBI Taxonomy" id="455078"/>
    <lineage>
        <taxon>Bacteria</taxon>
        <taxon>Pseudomonadati</taxon>
        <taxon>Bacteroidota</taxon>
        <taxon>Cytophagia</taxon>
        <taxon>Cytophagales</taxon>
        <taxon>Rhodocytophagaceae</taxon>
        <taxon>Rhodocytophaga</taxon>
    </lineage>
</organism>
<evidence type="ECO:0000313" key="4">
    <source>
        <dbReference type="Proteomes" id="UP001168528"/>
    </source>
</evidence>
<dbReference type="PANTHER" id="PTHR21064">
    <property type="entry name" value="AMINOGLYCOSIDE PHOSPHOTRANSFERASE DOMAIN-CONTAINING PROTEIN-RELATED"/>
    <property type="match status" value="1"/>
</dbReference>
<name>A0ABT8R1L1_9BACT</name>
<protein>
    <submittedName>
        <fullName evidence="3">Phosphotransferase</fullName>
    </submittedName>
</protein>
<dbReference type="SUPFAM" id="SSF56112">
    <property type="entry name" value="Protein kinase-like (PK-like)"/>
    <property type="match status" value="1"/>
</dbReference>
<dbReference type="Gene3D" id="3.90.1200.10">
    <property type="match status" value="1"/>
</dbReference>
<comment type="caution">
    <text evidence="3">The sequence shown here is derived from an EMBL/GenBank/DDBJ whole genome shotgun (WGS) entry which is preliminary data.</text>
</comment>
<reference evidence="3" key="1">
    <citation type="submission" date="2023-07" db="EMBL/GenBank/DDBJ databases">
        <title>The genome sequence of Rhodocytophaga aerolata KACC 12507.</title>
        <authorList>
            <person name="Zhang X."/>
        </authorList>
    </citation>
    <scope>NUCLEOTIDE SEQUENCE</scope>
    <source>
        <strain evidence="3">KACC 12507</strain>
    </source>
</reference>
<proteinExistence type="inferred from homology"/>
<dbReference type="InterPro" id="IPR002575">
    <property type="entry name" value="Aminoglycoside_PTrfase"/>
</dbReference>
<sequence length="333" mass="38286">MSTFPVIDSTLSARHLAVWAIEKYNLPTQTTCRLLRTNMNHTYVVSEPATTYILRVYSYNRRTLTDIAEEVRLLNLLKESGIAVSYPIPDTNNTYIHQIYAPEGIRYAVLFSFANGGKIRNLTGELCYQIGSTMARMHQVTLGRQINRITYTTHTLAKVAYQQAKVYFPESLPDMQFIQASANKLDAVFKEAAASASRTGVVHLDIWYDNMSITDDGQITLFDFDNCGNGWLIWDIGYFCMQLFHTQPDKADYERKRHLFLKGYQEITAIPEAEIPLIPYAGLAIWIYYLGVQAERFDNFANIFLSENYLKMYMGKVKEWLLYHQLTIDLPAV</sequence>
<feature type="domain" description="Aminoglycoside phosphotransferase" evidence="2">
    <location>
        <begin position="40"/>
        <end position="266"/>
    </location>
</feature>
<accession>A0ABT8R1L1</accession>
<dbReference type="InterPro" id="IPR050249">
    <property type="entry name" value="Pseudomonas-type_ThrB"/>
</dbReference>
<dbReference type="EMBL" id="JAUKPO010000002">
    <property type="protein sequence ID" value="MDO1445804.1"/>
    <property type="molecule type" value="Genomic_DNA"/>
</dbReference>
<evidence type="ECO:0000256" key="1">
    <source>
        <dbReference type="ARBA" id="ARBA00038240"/>
    </source>
</evidence>
<evidence type="ECO:0000313" key="3">
    <source>
        <dbReference type="EMBL" id="MDO1445804.1"/>
    </source>
</evidence>
<evidence type="ECO:0000259" key="2">
    <source>
        <dbReference type="Pfam" id="PF01636"/>
    </source>
</evidence>
<dbReference type="Proteomes" id="UP001168528">
    <property type="component" value="Unassembled WGS sequence"/>
</dbReference>
<dbReference type="InterPro" id="IPR011009">
    <property type="entry name" value="Kinase-like_dom_sf"/>
</dbReference>
<gene>
    <name evidence="3" type="ORF">Q0590_06055</name>
</gene>